<dbReference type="PANTHER" id="PTHR10728:SF40">
    <property type="entry name" value="PATATIN FAMILY PROTEIN"/>
    <property type="match status" value="1"/>
</dbReference>
<keyword evidence="2" id="KW-1133">Transmembrane helix</keyword>
<feature type="region of interest" description="Disordered" evidence="1">
    <location>
        <begin position="27"/>
        <end position="49"/>
    </location>
</feature>
<keyword evidence="2" id="KW-0472">Membrane</keyword>
<name>A0AAU7ZQC4_9BACT</name>
<feature type="transmembrane region" description="Helical" evidence="2">
    <location>
        <begin position="270"/>
        <end position="293"/>
    </location>
</feature>
<feature type="transmembrane region" description="Helical" evidence="2">
    <location>
        <begin position="651"/>
        <end position="668"/>
    </location>
</feature>
<organism evidence="3">
    <name type="scientific">Tunturiibacter psychrotolerans</name>
    <dbReference type="NCBI Taxonomy" id="3069686"/>
    <lineage>
        <taxon>Bacteria</taxon>
        <taxon>Pseudomonadati</taxon>
        <taxon>Acidobacteriota</taxon>
        <taxon>Terriglobia</taxon>
        <taxon>Terriglobales</taxon>
        <taxon>Acidobacteriaceae</taxon>
        <taxon>Tunturiibacter</taxon>
    </lineage>
</organism>
<reference evidence="3" key="2">
    <citation type="journal article" date="2024" name="Environ. Microbiol.">
        <title>Genome analysis and description of Tunturibacter gen. nov. expands the diversity of Terriglobia in tundra soils.</title>
        <authorList>
            <person name="Messyasz A."/>
            <person name="Mannisto M.K."/>
            <person name="Kerkhof L.J."/>
            <person name="Haggblom M.M."/>
        </authorList>
    </citation>
    <scope>NUCLEOTIDE SEQUENCE</scope>
    <source>
        <strain evidence="3">X5P6</strain>
    </source>
</reference>
<evidence type="ECO:0000256" key="1">
    <source>
        <dbReference type="SAM" id="MobiDB-lite"/>
    </source>
</evidence>
<reference evidence="3" key="1">
    <citation type="submission" date="2023-08" db="EMBL/GenBank/DDBJ databases">
        <authorList>
            <person name="Messyasz A."/>
            <person name="Mannisto M.K."/>
            <person name="Kerkhof L.J."/>
            <person name="Haggblom M."/>
        </authorList>
    </citation>
    <scope>NUCLEOTIDE SEQUENCE</scope>
    <source>
        <strain evidence="3">X5P6</strain>
    </source>
</reference>
<dbReference type="GO" id="GO:0005829">
    <property type="term" value="C:cytosol"/>
    <property type="evidence" value="ECO:0007669"/>
    <property type="project" value="TreeGrafter"/>
</dbReference>
<feature type="transmembrane region" description="Helical" evidence="2">
    <location>
        <begin position="614"/>
        <end position="639"/>
    </location>
</feature>
<dbReference type="GO" id="GO:0004623">
    <property type="term" value="F:phospholipase A2 activity"/>
    <property type="evidence" value="ECO:0007669"/>
    <property type="project" value="TreeGrafter"/>
</dbReference>
<dbReference type="SUPFAM" id="SSF52151">
    <property type="entry name" value="FabD/lysophospholipase-like"/>
    <property type="match status" value="1"/>
</dbReference>
<feature type="transmembrane region" description="Helical" evidence="2">
    <location>
        <begin position="300"/>
        <end position="319"/>
    </location>
</feature>
<protein>
    <submittedName>
        <fullName evidence="3">Patatin-like phospholipase family protein</fullName>
    </submittedName>
</protein>
<feature type="region of interest" description="Disordered" evidence="1">
    <location>
        <begin position="975"/>
        <end position="1030"/>
    </location>
</feature>
<dbReference type="AlphaFoldDB" id="A0AAU7ZQC4"/>
<feature type="transmembrane region" description="Helical" evidence="2">
    <location>
        <begin position="430"/>
        <end position="452"/>
    </location>
</feature>
<sequence>MFDSNRSYCLRLAEVTFPLLLSRPASTAASDAPRSPRREDSQESEDPLNVRPSIYDELCQLFGPSSDPPVSCLSSIQSLAAALELRPDIQSRLAVVTQYTPSKWLLERELQAFNYWPTPPPNHDSDCPPTPDGKPDPYDVARCRATTGLCLSGGGIRSATFNLGILQALARHGRISKLDYLSSVSGGGYIHQFLANWIYKTGSTSTVEGLLDPIPNQPEVSPLGYRATVQPEPLRWLRRHSNYLAPRTGAVSLDTWTIAATWTRNTALNLVVLLSTLFFVLLLPHLGTIPFAFSEAHHTLFVLFGWILAIIFLIVVSYLSRWLAHLDPPGPKPIFIKLACGSLLGAAVLVAPFIYKTIIPGESIADSSAKTTFQEVEQPTHLHYKGSFQQQTPNTESLEVTVDTQQPVPRSRLRDHWSARPLGLWRGLMYTRATTIPIFLFTCLCGLLLSSVFTAGKIHVQITGAVWILGIGFAYLLLDGVRLLFFVTCFAVPRYLIPALAVALLPPLLLAVPFVLMEAGLGIVGDRADSGQREWMARLRALSFLLGGSWFAVTGVALLGAYLVRLLSHYTVASYTVWVGWLGTTIAGVLSARSTRTETGETPDSPSSGLLLELLAKIAPPVFVIGLLLLLATFVSWSVVVPNGTPLQREHRFLLLSFLSLAIALFFGRRVDINDFSMHAFYRDRLARCYGGAVDLHRIPNLFTGFTRSDRSLRVHQLLPVGYRALDEQGNTVLDDAGRPIVGTYRGPFPVICTAINLTTGEDLAYQERKAASFVFTPIFSGYNVGWTAARNHWNQFNGFVDTPSFVYADAGAITLATACAISGAAASPSMGYHSNPAIAFLLTVFNVRLGWWLRNPRRRRIGRVTPYPIPPSGKPDALSRFFTLKQGTLPSSPRFGLLRLVNELFGQSDDTTSYVYLTDGGHFDNMGLYELLRRRCRTIVVCDSEADPNLAFQGIGMAIRKARLDFGIEVTLDQTAPVPPEPPAGKAVPGHEPSSAASSSTKTEHDTPAATASTDPAKPSAEALSQQQPSEVPYVLKAHVSSTDTPGFTATVAHQQSAPAVEGLSSFGEYPSNSTHCVYGTIRYPEDSHPSQFGHILYIKASLTGDEPPDILNYRREHKKFPHDTTLNQFFTESQFESYRRLGEHILLSDETAISWMNRYLPSQ</sequence>
<proteinExistence type="predicted"/>
<feature type="transmembrane region" description="Helical" evidence="2">
    <location>
        <begin position="541"/>
        <end position="563"/>
    </location>
</feature>
<dbReference type="InterPro" id="IPR016035">
    <property type="entry name" value="Acyl_Trfase/lysoPLipase"/>
</dbReference>
<accession>A0AAU7ZQC4</accession>
<keyword evidence="2" id="KW-0812">Transmembrane</keyword>
<dbReference type="GO" id="GO:0046475">
    <property type="term" value="P:glycerophospholipid catabolic process"/>
    <property type="evidence" value="ECO:0007669"/>
    <property type="project" value="TreeGrafter"/>
</dbReference>
<feature type="compositionally biased region" description="Low complexity" evidence="1">
    <location>
        <begin position="1009"/>
        <end position="1022"/>
    </location>
</feature>
<dbReference type="KEGG" id="tpsc:RBB77_22530"/>
<evidence type="ECO:0000313" key="3">
    <source>
        <dbReference type="EMBL" id="XCB33160.1"/>
    </source>
</evidence>
<dbReference type="EMBL" id="CP132942">
    <property type="protein sequence ID" value="XCB33160.1"/>
    <property type="molecule type" value="Genomic_DNA"/>
</dbReference>
<gene>
    <name evidence="3" type="ORF">RBB77_22530</name>
</gene>
<dbReference type="RefSeq" id="WP_353064003.1">
    <property type="nucleotide sequence ID" value="NZ_CP132942.1"/>
</dbReference>
<dbReference type="PANTHER" id="PTHR10728">
    <property type="entry name" value="CYTOSOLIC PHOSPHOLIPASE A2"/>
    <property type="match status" value="1"/>
</dbReference>
<evidence type="ECO:0000256" key="2">
    <source>
        <dbReference type="SAM" id="Phobius"/>
    </source>
</evidence>
<feature type="transmembrane region" description="Helical" evidence="2">
    <location>
        <begin position="458"/>
        <end position="478"/>
    </location>
</feature>
<feature type="transmembrane region" description="Helical" evidence="2">
    <location>
        <begin position="334"/>
        <end position="355"/>
    </location>
</feature>
<dbReference type="Gene3D" id="3.40.1090.10">
    <property type="entry name" value="Cytosolic phospholipase A2 catalytic domain"/>
    <property type="match status" value="2"/>
</dbReference>